<name>A0A9E2P0X9_9SPIR</name>
<dbReference type="PANTHER" id="PTHR30041">
    <property type="entry name" value="ARSENATE REDUCTASE"/>
    <property type="match status" value="1"/>
</dbReference>
<organism evidence="3 4">
    <name type="scientific">Candidatus Treponema excrementipullorum</name>
    <dbReference type="NCBI Taxonomy" id="2838768"/>
    <lineage>
        <taxon>Bacteria</taxon>
        <taxon>Pseudomonadati</taxon>
        <taxon>Spirochaetota</taxon>
        <taxon>Spirochaetia</taxon>
        <taxon>Spirochaetales</taxon>
        <taxon>Treponemataceae</taxon>
        <taxon>Treponema</taxon>
    </lineage>
</organism>
<dbReference type="PROSITE" id="PS51353">
    <property type="entry name" value="ARSC"/>
    <property type="match status" value="1"/>
</dbReference>
<sequence length="120" mass="13919">MAIQIFGTGKCFETKKAQRFFKERRVNFQFIDLKEKGFSKGELEAVVNSLAKDFSGKEEVLDFIADPKNKDFASFKYLDDEDKFHKILDNPLLVKTPVVRNTTEKKASVGFCPEKWENWS</sequence>
<evidence type="ECO:0000313" key="4">
    <source>
        <dbReference type="Proteomes" id="UP000823914"/>
    </source>
</evidence>
<dbReference type="Proteomes" id="UP000823914">
    <property type="component" value="Unassembled WGS sequence"/>
</dbReference>
<dbReference type="SUPFAM" id="SSF52833">
    <property type="entry name" value="Thioredoxin-like"/>
    <property type="match status" value="1"/>
</dbReference>
<reference evidence="3" key="1">
    <citation type="journal article" date="2021" name="PeerJ">
        <title>Extensive microbial diversity within the chicken gut microbiome revealed by metagenomics and culture.</title>
        <authorList>
            <person name="Gilroy R."/>
            <person name="Ravi A."/>
            <person name="Getino M."/>
            <person name="Pursley I."/>
            <person name="Horton D.L."/>
            <person name="Alikhan N.F."/>
            <person name="Baker D."/>
            <person name="Gharbi K."/>
            <person name="Hall N."/>
            <person name="Watson M."/>
            <person name="Adriaenssens E.M."/>
            <person name="Foster-Nyarko E."/>
            <person name="Jarju S."/>
            <person name="Secka A."/>
            <person name="Antonio M."/>
            <person name="Oren A."/>
            <person name="Chaudhuri R.R."/>
            <person name="La Ragione R."/>
            <person name="Hildebrand F."/>
            <person name="Pallen M.J."/>
        </authorList>
    </citation>
    <scope>NUCLEOTIDE SEQUENCE</scope>
    <source>
        <strain evidence="3">Gambia15-2214</strain>
    </source>
</reference>
<gene>
    <name evidence="3" type="ORF">IAA16_08210</name>
</gene>
<evidence type="ECO:0000256" key="1">
    <source>
        <dbReference type="ARBA" id="ARBA00007198"/>
    </source>
</evidence>
<protein>
    <submittedName>
        <fullName evidence="3">ArsC family transcriptional regulator</fullName>
    </submittedName>
</protein>
<dbReference type="Gene3D" id="3.40.30.10">
    <property type="entry name" value="Glutaredoxin"/>
    <property type="match status" value="1"/>
</dbReference>
<dbReference type="PANTHER" id="PTHR30041:SF8">
    <property type="entry name" value="PROTEIN YFFB"/>
    <property type="match status" value="1"/>
</dbReference>
<dbReference type="EMBL" id="JAHLFV010000190">
    <property type="protein sequence ID" value="MBU3850533.1"/>
    <property type="molecule type" value="Genomic_DNA"/>
</dbReference>
<reference evidence="3" key="2">
    <citation type="submission" date="2021-04" db="EMBL/GenBank/DDBJ databases">
        <authorList>
            <person name="Gilroy R."/>
        </authorList>
    </citation>
    <scope>NUCLEOTIDE SEQUENCE</scope>
    <source>
        <strain evidence="3">Gambia15-2214</strain>
    </source>
</reference>
<comment type="similarity">
    <text evidence="1 2">Belongs to the ArsC family.</text>
</comment>
<evidence type="ECO:0000256" key="2">
    <source>
        <dbReference type="PROSITE-ProRule" id="PRU01282"/>
    </source>
</evidence>
<accession>A0A9E2P0X9</accession>
<evidence type="ECO:0000313" key="3">
    <source>
        <dbReference type="EMBL" id="MBU3850533.1"/>
    </source>
</evidence>
<dbReference type="AlphaFoldDB" id="A0A9E2P0X9"/>
<proteinExistence type="inferred from homology"/>
<dbReference type="InterPro" id="IPR036249">
    <property type="entry name" value="Thioredoxin-like_sf"/>
</dbReference>
<comment type="caution">
    <text evidence="3">The sequence shown here is derived from an EMBL/GenBank/DDBJ whole genome shotgun (WGS) entry which is preliminary data.</text>
</comment>
<dbReference type="Pfam" id="PF03960">
    <property type="entry name" value="ArsC"/>
    <property type="match status" value="1"/>
</dbReference>
<dbReference type="InterPro" id="IPR006660">
    <property type="entry name" value="Arsenate_reductase-like"/>
</dbReference>